<feature type="domain" description="ABC transmembrane type-1" evidence="11">
    <location>
        <begin position="42"/>
        <end position="324"/>
    </location>
</feature>
<proteinExistence type="predicted"/>
<keyword evidence="6 12" id="KW-0067">ATP-binding</keyword>
<comment type="subcellular location">
    <subcellularLocation>
        <location evidence="1">Cell membrane</location>
        <topology evidence="1">Multi-pass membrane protein</topology>
    </subcellularLocation>
</comment>
<dbReference type="Pfam" id="PF00005">
    <property type="entry name" value="ABC_tran"/>
    <property type="match status" value="1"/>
</dbReference>
<keyword evidence="7 9" id="KW-1133">Transmembrane helix</keyword>
<dbReference type="GO" id="GO:0015421">
    <property type="term" value="F:ABC-type oligopeptide transporter activity"/>
    <property type="evidence" value="ECO:0007669"/>
    <property type="project" value="TreeGrafter"/>
</dbReference>
<sequence>MQANVLQKIAENKNGDVQINRSVKKLYKRLWVYIWQNKLPFAIAIVMIFCLSFVQVLIPQITRYAIDTVIPGKNFDQLPWIGGAILLVSLLVGVFNFLRSYMMSLFGHRILNNIRNDLYQHIQKLSISFFDNRRTGDLMSRLSGDVNAMGNLITADIPEIFADSITVVAISVYLFSTDWQLTVMVLVTWPLMIYLSQVFGKWMRDAYRDVQVSGAAINSHIQDTISNINIIKSFGNEQYEIDRFADYSRHYMDANIRAVRLWSLFFPVIGILNNLGTLIVVVFGSSEVMLGRLTIGELAAFLAYISQMNQPIRRFSKVMNIMQRAIVASDRVFEILDIKPEVTEKEDAVAIANLQGKVTFENVEFAYSHNGQVVLHEFNLEIQPGMTVALVGSSGAGKSTVAKLAMRFYDPQKGRILLDAYDLRDVTLDSLRDRVGIVSQETLLLYGTIRDNIAYGKLDATDEEIEVAAKAANAHQFIMSFPEGYNSIIGERGLKLSGGQRQRLAIARVLVKNPQFIVLDEATSALDTESESLIQESLQKLLKDRTSIVIAHRLSTIYNADLIIVMEEGRILEMGTHAELIAKRGRYAYLHGIQFPQKTTLLESIEEIKEIKEIEPIGVKGLKPLKVVESKVVVPELTTF</sequence>
<keyword evidence="5" id="KW-0547">Nucleotide-binding</keyword>
<feature type="transmembrane region" description="Helical" evidence="9">
    <location>
        <begin position="261"/>
        <end position="283"/>
    </location>
</feature>
<dbReference type="GO" id="GO:0005886">
    <property type="term" value="C:plasma membrane"/>
    <property type="evidence" value="ECO:0007669"/>
    <property type="project" value="UniProtKB-SubCell"/>
</dbReference>
<dbReference type="PROSITE" id="PS00211">
    <property type="entry name" value="ABC_TRANSPORTER_1"/>
    <property type="match status" value="1"/>
</dbReference>
<name>A0AAE3GSE9_9CYAN</name>
<evidence type="ECO:0000259" key="10">
    <source>
        <dbReference type="PROSITE" id="PS50893"/>
    </source>
</evidence>
<keyword evidence="4 9" id="KW-0812">Transmembrane</keyword>
<dbReference type="InterPro" id="IPR027417">
    <property type="entry name" value="P-loop_NTPase"/>
</dbReference>
<evidence type="ECO:0000256" key="2">
    <source>
        <dbReference type="ARBA" id="ARBA00022448"/>
    </source>
</evidence>
<keyword evidence="13" id="KW-1185">Reference proteome</keyword>
<dbReference type="InterPro" id="IPR011527">
    <property type="entry name" value="ABC1_TM_dom"/>
</dbReference>
<dbReference type="Proteomes" id="UP001204953">
    <property type="component" value="Unassembled WGS sequence"/>
</dbReference>
<organism evidence="12 13">
    <name type="scientific">Limnofasciculus baicalensis BBK-W-15</name>
    <dbReference type="NCBI Taxonomy" id="2699891"/>
    <lineage>
        <taxon>Bacteria</taxon>
        <taxon>Bacillati</taxon>
        <taxon>Cyanobacteriota</taxon>
        <taxon>Cyanophyceae</taxon>
        <taxon>Coleofasciculales</taxon>
        <taxon>Coleofasciculaceae</taxon>
        <taxon>Limnofasciculus</taxon>
        <taxon>Limnofasciculus baicalensis</taxon>
    </lineage>
</organism>
<gene>
    <name evidence="12" type="ORF">NJ959_15480</name>
</gene>
<evidence type="ECO:0000256" key="1">
    <source>
        <dbReference type="ARBA" id="ARBA00004651"/>
    </source>
</evidence>
<evidence type="ECO:0000259" key="11">
    <source>
        <dbReference type="PROSITE" id="PS50929"/>
    </source>
</evidence>
<dbReference type="InterPro" id="IPR003439">
    <property type="entry name" value="ABC_transporter-like_ATP-bd"/>
</dbReference>
<dbReference type="PROSITE" id="PS50929">
    <property type="entry name" value="ABC_TM1F"/>
    <property type="match status" value="1"/>
</dbReference>
<evidence type="ECO:0000256" key="5">
    <source>
        <dbReference type="ARBA" id="ARBA00022741"/>
    </source>
</evidence>
<feature type="transmembrane region" description="Helical" evidence="9">
    <location>
        <begin position="78"/>
        <end position="98"/>
    </location>
</feature>
<evidence type="ECO:0000256" key="6">
    <source>
        <dbReference type="ARBA" id="ARBA00022840"/>
    </source>
</evidence>
<dbReference type="FunFam" id="3.40.50.300:FF:000218">
    <property type="entry name" value="Multidrug ABC transporter ATP-binding protein"/>
    <property type="match status" value="1"/>
</dbReference>
<dbReference type="SUPFAM" id="SSF52540">
    <property type="entry name" value="P-loop containing nucleoside triphosphate hydrolases"/>
    <property type="match status" value="1"/>
</dbReference>
<reference evidence="12" key="1">
    <citation type="submission" date="2022-06" db="EMBL/GenBank/DDBJ databases">
        <title>New cyanobacteria of genus Symplocastrum in benthos of Lake Baikal.</title>
        <authorList>
            <person name="Sorokovikova E."/>
            <person name="Tikhonova I."/>
            <person name="Krasnopeev A."/>
            <person name="Evseev P."/>
            <person name="Gladkikh A."/>
            <person name="Belykh O."/>
        </authorList>
    </citation>
    <scope>NUCLEOTIDE SEQUENCE</scope>
    <source>
        <strain evidence="12">BBK-W-15</strain>
    </source>
</reference>
<dbReference type="Gene3D" id="1.20.1560.10">
    <property type="entry name" value="ABC transporter type 1, transmembrane domain"/>
    <property type="match status" value="1"/>
</dbReference>
<dbReference type="SMART" id="SM00382">
    <property type="entry name" value="AAA"/>
    <property type="match status" value="1"/>
</dbReference>
<evidence type="ECO:0000256" key="4">
    <source>
        <dbReference type="ARBA" id="ARBA00022692"/>
    </source>
</evidence>
<dbReference type="SUPFAM" id="SSF90123">
    <property type="entry name" value="ABC transporter transmembrane region"/>
    <property type="match status" value="1"/>
</dbReference>
<dbReference type="CDD" id="cd07346">
    <property type="entry name" value="ABC_6TM_exporters"/>
    <property type="match status" value="1"/>
</dbReference>
<dbReference type="InterPro" id="IPR036640">
    <property type="entry name" value="ABC1_TM_sf"/>
</dbReference>
<feature type="domain" description="ABC transporter" evidence="10">
    <location>
        <begin position="358"/>
        <end position="593"/>
    </location>
</feature>
<accession>A0AAE3GSE9</accession>
<evidence type="ECO:0000256" key="8">
    <source>
        <dbReference type="ARBA" id="ARBA00023136"/>
    </source>
</evidence>
<evidence type="ECO:0000256" key="3">
    <source>
        <dbReference type="ARBA" id="ARBA00022475"/>
    </source>
</evidence>
<dbReference type="InterPro" id="IPR039421">
    <property type="entry name" value="Type_1_exporter"/>
</dbReference>
<dbReference type="InterPro" id="IPR017871">
    <property type="entry name" value="ABC_transporter-like_CS"/>
</dbReference>
<feature type="transmembrane region" description="Helical" evidence="9">
    <location>
        <begin position="39"/>
        <end position="58"/>
    </location>
</feature>
<dbReference type="PANTHER" id="PTHR43394">
    <property type="entry name" value="ATP-DEPENDENT PERMEASE MDL1, MITOCHONDRIAL"/>
    <property type="match status" value="1"/>
</dbReference>
<dbReference type="PROSITE" id="PS50893">
    <property type="entry name" value="ABC_TRANSPORTER_2"/>
    <property type="match status" value="1"/>
</dbReference>
<keyword evidence="8 9" id="KW-0472">Membrane</keyword>
<evidence type="ECO:0000256" key="9">
    <source>
        <dbReference type="SAM" id="Phobius"/>
    </source>
</evidence>
<keyword evidence="3" id="KW-1003">Cell membrane</keyword>
<dbReference type="GO" id="GO:0005524">
    <property type="term" value="F:ATP binding"/>
    <property type="evidence" value="ECO:0007669"/>
    <property type="project" value="UniProtKB-KW"/>
</dbReference>
<dbReference type="RefSeq" id="WP_254012610.1">
    <property type="nucleotide sequence ID" value="NZ_JAMZMM010000146.1"/>
</dbReference>
<dbReference type="InterPro" id="IPR003593">
    <property type="entry name" value="AAA+_ATPase"/>
</dbReference>
<keyword evidence="2" id="KW-0813">Transport</keyword>
<protein>
    <submittedName>
        <fullName evidence="12">ABC transporter ATP-binding protein/permease</fullName>
    </submittedName>
</protein>
<comment type="caution">
    <text evidence="12">The sequence shown here is derived from an EMBL/GenBank/DDBJ whole genome shotgun (WGS) entry which is preliminary data.</text>
</comment>
<dbReference type="GO" id="GO:0016887">
    <property type="term" value="F:ATP hydrolysis activity"/>
    <property type="evidence" value="ECO:0007669"/>
    <property type="project" value="InterPro"/>
</dbReference>
<dbReference type="Gene3D" id="3.40.50.300">
    <property type="entry name" value="P-loop containing nucleotide triphosphate hydrolases"/>
    <property type="match status" value="1"/>
</dbReference>
<dbReference type="FunFam" id="1.20.1560.10:FF:000011">
    <property type="entry name" value="Multidrug ABC transporter ATP-binding protein"/>
    <property type="match status" value="1"/>
</dbReference>
<dbReference type="Pfam" id="PF00664">
    <property type="entry name" value="ABC_membrane"/>
    <property type="match status" value="1"/>
</dbReference>
<dbReference type="PANTHER" id="PTHR43394:SF1">
    <property type="entry name" value="ATP-BINDING CASSETTE SUB-FAMILY B MEMBER 10, MITOCHONDRIAL"/>
    <property type="match status" value="1"/>
</dbReference>
<evidence type="ECO:0000313" key="12">
    <source>
        <dbReference type="EMBL" id="MCP2729836.1"/>
    </source>
</evidence>
<evidence type="ECO:0000313" key="13">
    <source>
        <dbReference type="Proteomes" id="UP001204953"/>
    </source>
</evidence>
<dbReference type="AlphaFoldDB" id="A0AAE3GSE9"/>
<evidence type="ECO:0000256" key="7">
    <source>
        <dbReference type="ARBA" id="ARBA00022989"/>
    </source>
</evidence>
<dbReference type="EMBL" id="JAMZMM010000146">
    <property type="protein sequence ID" value="MCP2729836.1"/>
    <property type="molecule type" value="Genomic_DNA"/>
</dbReference>